<sequence>MKITLAAAAAVALAPVGALARHVDVGPGGVGVHGDGHHRDVDHTHTSVEEYHRDRPVVHEHHDDHHEKTVVEVHRH</sequence>
<name>A0ABU9ZZ39_9HYPH</name>
<evidence type="ECO:0000256" key="1">
    <source>
        <dbReference type="SAM" id="MobiDB-lite"/>
    </source>
</evidence>
<organism evidence="3 4">
    <name type="scientific">Methylobacterium ajmalii</name>
    <dbReference type="NCBI Taxonomy" id="2738439"/>
    <lineage>
        <taxon>Bacteria</taxon>
        <taxon>Pseudomonadati</taxon>
        <taxon>Pseudomonadota</taxon>
        <taxon>Alphaproteobacteria</taxon>
        <taxon>Hyphomicrobiales</taxon>
        <taxon>Methylobacteriaceae</taxon>
        <taxon>Methylobacterium</taxon>
    </lineage>
</organism>
<protein>
    <submittedName>
        <fullName evidence="3">Uncharacterized protein</fullName>
    </submittedName>
</protein>
<evidence type="ECO:0000313" key="4">
    <source>
        <dbReference type="Proteomes" id="UP001407347"/>
    </source>
</evidence>
<keyword evidence="4" id="KW-1185">Reference proteome</keyword>
<dbReference type="RefSeq" id="WP_165082752.1">
    <property type="nucleotide sequence ID" value="NZ_JAQYXP010000003.1"/>
</dbReference>
<reference evidence="3 4" key="1">
    <citation type="journal article" date="2023" name="PLoS ONE">
        <title>Complete genome assembly of Hawai'i environmental nontuberculous mycobacteria reveals unexpected co-isolation with methylobacteria.</title>
        <authorList>
            <person name="Hendrix J."/>
            <person name="Epperson L.E."/>
            <person name="Tong E.I."/>
            <person name="Chan Y.L."/>
            <person name="Hasan N.A."/>
            <person name="Dawrs S.N."/>
            <person name="Norton G.J."/>
            <person name="Virdi R."/>
            <person name="Crooks J.L."/>
            <person name="Chan E.D."/>
            <person name="Honda J.R."/>
            <person name="Strong M."/>
        </authorList>
    </citation>
    <scope>NUCLEOTIDE SEQUENCE [LARGE SCALE GENOMIC DNA]</scope>
    <source>
        <strain evidence="3 4">NJH_HI04-1</strain>
    </source>
</reference>
<feature type="signal peptide" evidence="2">
    <location>
        <begin position="1"/>
        <end position="20"/>
    </location>
</feature>
<evidence type="ECO:0000256" key="2">
    <source>
        <dbReference type="SAM" id="SignalP"/>
    </source>
</evidence>
<evidence type="ECO:0000313" key="3">
    <source>
        <dbReference type="EMBL" id="MEN3236842.1"/>
    </source>
</evidence>
<feature type="region of interest" description="Disordered" evidence="1">
    <location>
        <begin position="53"/>
        <end position="76"/>
    </location>
</feature>
<dbReference type="EMBL" id="JAQYXP010000003">
    <property type="protein sequence ID" value="MEN3236842.1"/>
    <property type="molecule type" value="Genomic_DNA"/>
</dbReference>
<accession>A0ABU9ZZ39</accession>
<dbReference type="Proteomes" id="UP001407347">
    <property type="component" value="Unassembled WGS sequence"/>
</dbReference>
<feature type="chain" id="PRO_5046042287" evidence="2">
    <location>
        <begin position="21"/>
        <end position="76"/>
    </location>
</feature>
<comment type="caution">
    <text evidence="3">The sequence shown here is derived from an EMBL/GenBank/DDBJ whole genome shotgun (WGS) entry which is preliminary data.</text>
</comment>
<keyword evidence="2" id="KW-0732">Signal</keyword>
<gene>
    <name evidence="3" type="ORF">PUR29_25325</name>
</gene>
<proteinExistence type="predicted"/>